<sequence>MYRRRIPFPGMALATFLGVAGGVYIYKPMFRPLNKNMTHSTINQEDAIVVQSGEKLEHNNINK</sequence>
<evidence type="ECO:0000256" key="1">
    <source>
        <dbReference type="SAM" id="Phobius"/>
    </source>
</evidence>
<keyword evidence="1" id="KW-0472">Membrane</keyword>
<dbReference type="OrthoDB" id="9899861at2759"/>
<dbReference type="GeneID" id="118228532"/>
<name>A0A0E9X7R4_ANGAN</name>
<organism evidence="2">
    <name type="scientific">Anguilla anguilla</name>
    <name type="common">European freshwater eel</name>
    <name type="synonym">Muraena anguilla</name>
    <dbReference type="NCBI Taxonomy" id="7936"/>
    <lineage>
        <taxon>Eukaryota</taxon>
        <taxon>Metazoa</taxon>
        <taxon>Chordata</taxon>
        <taxon>Craniata</taxon>
        <taxon>Vertebrata</taxon>
        <taxon>Euteleostomi</taxon>
        <taxon>Actinopterygii</taxon>
        <taxon>Neopterygii</taxon>
        <taxon>Teleostei</taxon>
        <taxon>Anguilliformes</taxon>
        <taxon>Anguillidae</taxon>
        <taxon>Anguilla</taxon>
    </lineage>
</organism>
<protein>
    <submittedName>
        <fullName evidence="2">Uncharacterized protein</fullName>
    </submittedName>
</protein>
<proteinExistence type="predicted"/>
<evidence type="ECO:0000313" key="2">
    <source>
        <dbReference type="EMBL" id="JAH98757.1"/>
    </source>
</evidence>
<dbReference type="EMBL" id="GBXM01009820">
    <property type="protein sequence ID" value="JAH98757.1"/>
    <property type="molecule type" value="Transcribed_RNA"/>
</dbReference>
<dbReference type="AlphaFoldDB" id="A0A0E9X7R4"/>
<dbReference type="RefSeq" id="XP_035276013.1">
    <property type="nucleotide sequence ID" value="XM_035420122.1"/>
</dbReference>
<reference evidence="2" key="1">
    <citation type="submission" date="2014-11" db="EMBL/GenBank/DDBJ databases">
        <authorList>
            <person name="Amaro Gonzalez C."/>
        </authorList>
    </citation>
    <scope>NUCLEOTIDE SEQUENCE</scope>
</reference>
<dbReference type="Pfam" id="PF23670">
    <property type="entry name" value="PIGBOS1"/>
    <property type="match status" value="1"/>
</dbReference>
<keyword evidence="1" id="KW-0812">Transmembrane</keyword>
<keyword evidence="1" id="KW-1133">Transmembrane helix</keyword>
<accession>A0A0E9X7R4</accession>
<feature type="transmembrane region" description="Helical" evidence="1">
    <location>
        <begin position="6"/>
        <end position="26"/>
    </location>
</feature>
<reference evidence="2" key="2">
    <citation type="journal article" date="2015" name="Fish Shellfish Immunol.">
        <title>Early steps in the European eel (Anguilla anguilla)-Vibrio vulnificus interaction in the gills: Role of the RtxA13 toxin.</title>
        <authorList>
            <person name="Callol A."/>
            <person name="Pajuelo D."/>
            <person name="Ebbesson L."/>
            <person name="Teles M."/>
            <person name="MacKenzie S."/>
            <person name="Amaro C."/>
        </authorList>
    </citation>
    <scope>NUCLEOTIDE SEQUENCE</scope>
</reference>
<dbReference type="KEGG" id="aang:118228532"/>
<dbReference type="InterPro" id="IPR057394">
    <property type="entry name" value="PIGBOS1"/>
</dbReference>